<proteinExistence type="predicted"/>
<reference evidence="1" key="1">
    <citation type="submission" date="2021-01" db="EMBL/GenBank/DDBJ databases">
        <authorList>
            <person name="Corre E."/>
            <person name="Pelletier E."/>
            <person name="Niang G."/>
            <person name="Scheremetjew M."/>
            <person name="Finn R."/>
            <person name="Kale V."/>
            <person name="Holt S."/>
            <person name="Cochrane G."/>
            <person name="Meng A."/>
            <person name="Brown T."/>
            <person name="Cohen L."/>
        </authorList>
    </citation>
    <scope>NUCLEOTIDE SEQUENCE</scope>
    <source>
        <strain evidence="1">CCMP644</strain>
    </source>
</reference>
<name>A0A7S1MW82_HEMAN</name>
<sequence>MARVYTENYGTSPPFKNATLAKGVAVPRSSLAAALAGVAGGGDLKASLFLTGEPDESSHPATAVLHEAGLIYPPRACFVRTLKHGMNIEGLRGPPINRVLQRCSDRWKCDSVGLTNNFVYEGREACEAGCVVQPGSVKGRCYQPYAPEGACTNAARSCGCSQEGHAFCLDSGVTRMEATGTCRCVPDQWCETEPINASLPFSFDDLPTPVGDVTIYVQASMPYPFDQQMWLRLRLAEGDMRTLGYVFGAPDCSSSDCRLPFTLNDATTPLIDHIRIPMADARRLFSDGTLEFAVEIDAPRPDLSCGLHWDHERCFPGLSQAEMVARVYKYQGQTELAAALDASSTTFSVASASAAGIAAGEYIRVDDELMLVSSVATNALTVVRGAAGSSAAAHVLGTCLCADHTTACETAATYAACDAATPAQVGTLPVPVPWTPNSVRVVDPVILPGLFNQGGEVTLRAITISYATA</sequence>
<accession>A0A7S1MW82</accession>
<organism evidence="1">
    <name type="scientific">Hemiselmis andersenii</name>
    <name type="common">Cryptophyte alga</name>
    <dbReference type="NCBI Taxonomy" id="464988"/>
    <lineage>
        <taxon>Eukaryota</taxon>
        <taxon>Cryptophyceae</taxon>
        <taxon>Cryptomonadales</taxon>
        <taxon>Hemiselmidaceae</taxon>
        <taxon>Hemiselmis</taxon>
    </lineage>
</organism>
<evidence type="ECO:0000313" key="1">
    <source>
        <dbReference type="EMBL" id="CAD8982587.1"/>
    </source>
</evidence>
<gene>
    <name evidence="1" type="ORF">HAND00432_LOCUS33597</name>
</gene>
<dbReference type="EMBL" id="HBFX01055818">
    <property type="protein sequence ID" value="CAD8982587.1"/>
    <property type="molecule type" value="Transcribed_RNA"/>
</dbReference>
<dbReference type="AlphaFoldDB" id="A0A7S1MW82"/>
<protein>
    <submittedName>
        <fullName evidence="1">Uncharacterized protein</fullName>
    </submittedName>
</protein>